<dbReference type="Gene3D" id="3.60.21.10">
    <property type="match status" value="1"/>
</dbReference>
<gene>
    <name evidence="6" type="ORF">ACFPCY_12905</name>
</gene>
<dbReference type="RefSeq" id="WP_378254640.1">
    <property type="nucleotide sequence ID" value="NZ_JBHSIT010000003.1"/>
</dbReference>
<accession>A0ABV9TZH9</accession>
<dbReference type="Pfam" id="PF02872">
    <property type="entry name" value="5_nucleotid_C"/>
    <property type="match status" value="1"/>
</dbReference>
<feature type="domain" description="5'-Nucleotidase C-terminal" evidence="5">
    <location>
        <begin position="408"/>
        <end position="573"/>
    </location>
</feature>
<comment type="caution">
    <text evidence="6">The sequence shown here is derived from an EMBL/GenBank/DDBJ whole genome shotgun (WGS) entry which is preliminary data.</text>
</comment>
<dbReference type="SUPFAM" id="SSF56300">
    <property type="entry name" value="Metallo-dependent phosphatases"/>
    <property type="match status" value="1"/>
</dbReference>
<feature type="region of interest" description="Disordered" evidence="3">
    <location>
        <begin position="386"/>
        <end position="410"/>
    </location>
</feature>
<comment type="similarity">
    <text evidence="2">Belongs to the 5'-nucleotidase family.</text>
</comment>
<dbReference type="PROSITE" id="PS51318">
    <property type="entry name" value="TAT"/>
    <property type="match status" value="1"/>
</dbReference>
<dbReference type="InterPro" id="IPR004843">
    <property type="entry name" value="Calcineurin-like_PHP"/>
</dbReference>
<evidence type="ECO:0000313" key="6">
    <source>
        <dbReference type="EMBL" id="MFC4908227.1"/>
    </source>
</evidence>
<evidence type="ECO:0000259" key="5">
    <source>
        <dbReference type="Pfam" id="PF02872"/>
    </source>
</evidence>
<dbReference type="PANTHER" id="PTHR11575:SF24">
    <property type="entry name" value="5'-NUCLEOTIDASE"/>
    <property type="match status" value="1"/>
</dbReference>
<dbReference type="InterPro" id="IPR006179">
    <property type="entry name" value="5_nucleotidase/apyrase"/>
</dbReference>
<dbReference type="InterPro" id="IPR006311">
    <property type="entry name" value="TAT_signal"/>
</dbReference>
<dbReference type="InterPro" id="IPR029052">
    <property type="entry name" value="Metallo-depent_PP-like"/>
</dbReference>
<evidence type="ECO:0000313" key="7">
    <source>
        <dbReference type="Proteomes" id="UP001595872"/>
    </source>
</evidence>
<evidence type="ECO:0000256" key="1">
    <source>
        <dbReference type="ARBA" id="ARBA00022729"/>
    </source>
</evidence>
<keyword evidence="7" id="KW-1185">Reference proteome</keyword>
<dbReference type="Proteomes" id="UP001595872">
    <property type="component" value="Unassembled WGS sequence"/>
</dbReference>
<dbReference type="Pfam" id="PF00149">
    <property type="entry name" value="Metallophos"/>
    <property type="match status" value="1"/>
</dbReference>
<reference evidence="7" key="1">
    <citation type="journal article" date="2019" name="Int. J. Syst. Evol. Microbiol.">
        <title>The Global Catalogue of Microorganisms (GCM) 10K type strain sequencing project: providing services to taxonomists for standard genome sequencing and annotation.</title>
        <authorList>
            <consortium name="The Broad Institute Genomics Platform"/>
            <consortium name="The Broad Institute Genome Sequencing Center for Infectious Disease"/>
            <person name="Wu L."/>
            <person name="Ma J."/>
        </authorList>
    </citation>
    <scope>NUCLEOTIDE SEQUENCE [LARGE SCALE GENOMIC DNA]</scope>
    <source>
        <strain evidence="7">KLKA75</strain>
    </source>
</reference>
<dbReference type="InterPro" id="IPR008334">
    <property type="entry name" value="5'-Nucleotdase_C"/>
</dbReference>
<evidence type="ECO:0000256" key="2">
    <source>
        <dbReference type="RuleBase" id="RU362119"/>
    </source>
</evidence>
<protein>
    <submittedName>
        <fullName evidence="6">Bifunctional metallophosphatase/5'-nucleotidase</fullName>
    </submittedName>
</protein>
<evidence type="ECO:0000259" key="4">
    <source>
        <dbReference type="Pfam" id="PF00149"/>
    </source>
</evidence>
<dbReference type="EMBL" id="JBHSIT010000003">
    <property type="protein sequence ID" value="MFC4908227.1"/>
    <property type="molecule type" value="Genomic_DNA"/>
</dbReference>
<keyword evidence="2" id="KW-0378">Hydrolase</keyword>
<organism evidence="6 7">
    <name type="scientific">Actinomadura gamaensis</name>
    <dbReference type="NCBI Taxonomy" id="1763541"/>
    <lineage>
        <taxon>Bacteria</taxon>
        <taxon>Bacillati</taxon>
        <taxon>Actinomycetota</taxon>
        <taxon>Actinomycetes</taxon>
        <taxon>Streptosporangiales</taxon>
        <taxon>Thermomonosporaceae</taxon>
        <taxon>Actinomadura</taxon>
    </lineage>
</organism>
<dbReference type="Gene3D" id="3.90.780.10">
    <property type="entry name" value="5'-Nucleotidase, C-terminal domain"/>
    <property type="match status" value="1"/>
</dbReference>
<dbReference type="InterPro" id="IPR036907">
    <property type="entry name" value="5'-Nucleotdase_C_sf"/>
</dbReference>
<evidence type="ECO:0000256" key="3">
    <source>
        <dbReference type="SAM" id="MobiDB-lite"/>
    </source>
</evidence>
<feature type="domain" description="Calcineurin-like phosphoesterase" evidence="4">
    <location>
        <begin position="52"/>
        <end position="314"/>
    </location>
</feature>
<name>A0ABV9TZH9_9ACTN</name>
<keyword evidence="2" id="KW-0547">Nucleotide-binding</keyword>
<proteinExistence type="inferred from homology"/>
<dbReference type="SUPFAM" id="SSF55816">
    <property type="entry name" value="5'-nucleotidase (syn. UDP-sugar hydrolase), C-terminal domain"/>
    <property type="match status" value="1"/>
</dbReference>
<sequence>MDECCGTRSPMSRRALLAAGAAAGTAFALGRPAYASERAVPHRDGLIDVQLLNITDFHGNLRTPTSAADGYLPDGNGGDTLHVGGAAYLAAHHRRLRAPRNSIFFSIGDNYCGGEPLDNKMLSDEGPVEALNALGLRFSTLGNHELDYGVDYFLRHMVAGVPVGVPGRDSSFRDSTGRRYRGLRFPYYSANIVWRKTGRPFLRPYNVEYVHGPRGRRYPIGFIHLTLEHTATGSSSYNPELDGLDPIETANRYAALLKRRGVNALVVCVHDGAQQVDNWHAPINGANLAAGGPALEMAAKVDPDVCAIITGHWHWWFNAMLPDPAGNLRPFVEAGHAGQIINEIDLKLDPETGKVVRDLTRSTNHPVTLDIAPDPAMQRVVDHWTEQGDRRHATPAGRLTGDFTPTLDADGESTMGDLGADLMLWSANRNRQGRADFGLVAAKPISGSSAVAGRLLYAKGTNPADEDGLILFGEAYSQLGYENPILTVTLTGEQLRQAFEQQWQQRANGTVAHGPLAFSSNVRATFDTTRPVGRRVDPQRFLIDGEPLDLARSYRVAGLGYTLIGADGYTALSSFTAPYRNGRDHEEFIAYLRAHKTITPSKQDRITLLR</sequence>
<keyword evidence="1" id="KW-0732">Signal</keyword>
<dbReference type="PANTHER" id="PTHR11575">
    <property type="entry name" value="5'-NUCLEOTIDASE-RELATED"/>
    <property type="match status" value="1"/>
</dbReference>
<dbReference type="PRINTS" id="PR01607">
    <property type="entry name" value="APYRASEFAMLY"/>
</dbReference>